<dbReference type="EMBL" id="FQZM01000025">
    <property type="protein sequence ID" value="SHJ26808.1"/>
    <property type="molecule type" value="Genomic_DNA"/>
</dbReference>
<reference evidence="4" key="1">
    <citation type="submission" date="2016-11" db="EMBL/GenBank/DDBJ databases">
        <authorList>
            <person name="Varghese N."/>
            <person name="Submissions S."/>
        </authorList>
    </citation>
    <scope>NUCLEOTIDE SEQUENCE [LARGE SCALE GENOMIC DNA]</scope>
    <source>
        <strain evidence="4">DSM 16057</strain>
    </source>
</reference>
<dbReference type="Gene3D" id="2.20.25.270">
    <property type="match status" value="1"/>
</dbReference>
<dbReference type="InterPro" id="IPR041854">
    <property type="entry name" value="BFD-like_2Fe2S-bd_dom_sf"/>
</dbReference>
<dbReference type="OrthoDB" id="95698at2"/>
<dbReference type="InterPro" id="IPR007419">
    <property type="entry name" value="BFD-like_2Fe2S-bd_dom"/>
</dbReference>
<evidence type="ECO:0000313" key="3">
    <source>
        <dbReference type="EMBL" id="SHJ26808.1"/>
    </source>
</evidence>
<dbReference type="Pfam" id="PF04324">
    <property type="entry name" value="Fer2_BFD"/>
    <property type="match status" value="1"/>
</dbReference>
<evidence type="ECO:0000259" key="1">
    <source>
        <dbReference type="Pfam" id="PF04324"/>
    </source>
</evidence>
<feature type="domain" description="BFD-like [2Fe-2S]-binding" evidence="1">
    <location>
        <begin position="90"/>
        <end position="125"/>
    </location>
</feature>
<dbReference type="Pfam" id="PF18423">
    <property type="entry name" value="zf_CopZ"/>
    <property type="match status" value="1"/>
</dbReference>
<dbReference type="InterPro" id="IPR040890">
    <property type="entry name" value="Znf_CopZ"/>
</dbReference>
<protein>
    <submittedName>
        <fullName evidence="3">BFD-like [2Fe-2S] binding domain-containing protein</fullName>
    </submittedName>
</protein>
<keyword evidence="4" id="KW-1185">Reference proteome</keyword>
<gene>
    <name evidence="3" type="ORF">SAMN02745219_02144</name>
</gene>
<proteinExistence type="predicted"/>
<dbReference type="AlphaFoldDB" id="A0A1M6HXD4"/>
<dbReference type="STRING" id="1121432.SAMN02745219_02144"/>
<feature type="domain" description="CopZ zinc binding" evidence="2">
    <location>
        <begin position="16"/>
        <end position="76"/>
    </location>
</feature>
<evidence type="ECO:0000313" key="4">
    <source>
        <dbReference type="Proteomes" id="UP000184529"/>
    </source>
</evidence>
<sequence>MQNNICGAGLSVRPGKPCPRCGTPGLPVNVITVSSLVVDEKLSRITGDSYHLCASPECSVVYFEGSGNVLEEKDLKVPVWFKRHAGPVPVCYCRGVTDGEILAHIEKGCCSSLADIQRHTGANTGKECLTRNPAGR</sequence>
<dbReference type="CDD" id="cd10141">
    <property type="entry name" value="CopZ-like_Fer2_BFD-like"/>
    <property type="match status" value="1"/>
</dbReference>
<organism evidence="3 4">
    <name type="scientific">Desulfofundulus thermosubterraneus DSM 16057</name>
    <dbReference type="NCBI Taxonomy" id="1121432"/>
    <lineage>
        <taxon>Bacteria</taxon>
        <taxon>Bacillati</taxon>
        <taxon>Bacillota</taxon>
        <taxon>Clostridia</taxon>
        <taxon>Eubacteriales</taxon>
        <taxon>Peptococcaceae</taxon>
        <taxon>Desulfofundulus</taxon>
    </lineage>
</organism>
<evidence type="ECO:0000259" key="2">
    <source>
        <dbReference type="Pfam" id="PF18423"/>
    </source>
</evidence>
<accession>A0A1M6HXD4</accession>
<dbReference type="Proteomes" id="UP000184529">
    <property type="component" value="Unassembled WGS sequence"/>
</dbReference>
<dbReference type="Gene3D" id="1.10.10.1100">
    <property type="entry name" value="BFD-like [2Fe-2S]-binding domain"/>
    <property type="match status" value="1"/>
</dbReference>
<name>A0A1M6HXD4_9FIRM</name>